<proteinExistence type="predicted"/>
<name>A0A7Z0UY87_MORCA</name>
<dbReference type="InterPro" id="IPR013024">
    <property type="entry name" value="GGCT-like"/>
</dbReference>
<comment type="caution">
    <text evidence="2">The sequence shown here is derived from an EMBL/GenBank/DDBJ whole genome shotgun (WGS) entry which is preliminary data.</text>
</comment>
<feature type="domain" description="Gamma-glutamylcyclotransferase AIG2-like" evidence="1">
    <location>
        <begin position="4"/>
        <end position="110"/>
    </location>
</feature>
<dbReference type="Gene3D" id="3.10.490.10">
    <property type="entry name" value="Gamma-glutamyl cyclotransferase-like"/>
    <property type="match status" value="1"/>
</dbReference>
<dbReference type="InterPro" id="IPR009288">
    <property type="entry name" value="AIG2-like_dom"/>
</dbReference>
<dbReference type="Pfam" id="PF06094">
    <property type="entry name" value="GGACT"/>
    <property type="match status" value="1"/>
</dbReference>
<gene>
    <name evidence="2" type="ORF">AO382_1302</name>
</gene>
<reference evidence="2 3" key="1">
    <citation type="journal article" date="2016" name="Genome Biol. Evol.">
        <title>Comparative Genomic Analyses of the Moraxella catarrhalis Serosensitive and Seroresistant Lineages Demonstrate Their Independent Evolution.</title>
        <authorList>
            <person name="Earl J.P."/>
            <person name="de Vries S.P."/>
            <person name="Ahmed A."/>
            <person name="Powell E."/>
            <person name="Schultz M.P."/>
            <person name="Hermans P.W."/>
            <person name="Hill D.J."/>
            <person name="Zhou Z."/>
            <person name="Constantinidou C.I."/>
            <person name="Hu F.Z."/>
            <person name="Bootsma H.J."/>
            <person name="Ehrlich G.D."/>
        </authorList>
    </citation>
    <scope>NUCLEOTIDE SEQUENCE [LARGE SCALE GENOMIC DNA]</scope>
    <source>
        <strain evidence="2 3">Z7574</strain>
    </source>
</reference>
<evidence type="ECO:0000313" key="2">
    <source>
        <dbReference type="EMBL" id="OAV00569.1"/>
    </source>
</evidence>
<dbReference type="EMBL" id="LXHE01000013">
    <property type="protein sequence ID" value="OAV00569.1"/>
    <property type="molecule type" value="Genomic_DNA"/>
</dbReference>
<sequence length="126" mass="14237">MEHLFVYGTLAPGKSNHHIMRPILGTWQQAAVKGVMDEMGFGLTGGYPALVFINQTTQTVQGWLFGSDDLPLHWERLDAFEGAAYQRERIMATTQTGECVSAYVYALHRKLYPLLDVSFKENWGNQ</sequence>
<evidence type="ECO:0000259" key="1">
    <source>
        <dbReference type="Pfam" id="PF06094"/>
    </source>
</evidence>
<organism evidence="2 3">
    <name type="scientific">Moraxella catarrhalis</name>
    <name type="common">Branhamella catarrhalis</name>
    <dbReference type="NCBI Taxonomy" id="480"/>
    <lineage>
        <taxon>Bacteria</taxon>
        <taxon>Pseudomonadati</taxon>
        <taxon>Pseudomonadota</taxon>
        <taxon>Gammaproteobacteria</taxon>
        <taxon>Moraxellales</taxon>
        <taxon>Moraxellaceae</taxon>
        <taxon>Moraxella</taxon>
    </lineage>
</organism>
<dbReference type="InterPro" id="IPR036568">
    <property type="entry name" value="GGCT-like_sf"/>
</dbReference>
<evidence type="ECO:0000313" key="3">
    <source>
        <dbReference type="Proteomes" id="UP000078446"/>
    </source>
</evidence>
<dbReference type="RefSeq" id="WP_064618928.1">
    <property type="nucleotide sequence ID" value="NZ_LXHE01000013.1"/>
</dbReference>
<dbReference type="Proteomes" id="UP000078446">
    <property type="component" value="Unassembled WGS sequence"/>
</dbReference>
<dbReference type="AlphaFoldDB" id="A0A7Z0UY87"/>
<accession>A0A7Z0UY87</accession>
<dbReference type="SUPFAM" id="SSF110857">
    <property type="entry name" value="Gamma-glutamyl cyclotransferase-like"/>
    <property type="match status" value="1"/>
</dbReference>
<dbReference type="CDD" id="cd06661">
    <property type="entry name" value="GGCT_like"/>
    <property type="match status" value="1"/>
</dbReference>
<protein>
    <recommendedName>
        <fullName evidence="1">Gamma-glutamylcyclotransferase AIG2-like domain-containing protein</fullName>
    </recommendedName>
</protein>